<evidence type="ECO:0000313" key="1">
    <source>
        <dbReference type="EMBL" id="KAF3956137.1"/>
    </source>
</evidence>
<dbReference type="AlphaFoldDB" id="A0A8J4QR80"/>
<accession>A0A8J4QR80</accession>
<comment type="caution">
    <text evidence="1">The sequence shown here is derived from an EMBL/GenBank/DDBJ whole genome shotgun (WGS) entry which is preliminary data.</text>
</comment>
<organism evidence="1 2">
    <name type="scientific">Castanea mollissima</name>
    <name type="common">Chinese chestnut</name>
    <dbReference type="NCBI Taxonomy" id="60419"/>
    <lineage>
        <taxon>Eukaryota</taxon>
        <taxon>Viridiplantae</taxon>
        <taxon>Streptophyta</taxon>
        <taxon>Embryophyta</taxon>
        <taxon>Tracheophyta</taxon>
        <taxon>Spermatophyta</taxon>
        <taxon>Magnoliopsida</taxon>
        <taxon>eudicotyledons</taxon>
        <taxon>Gunneridae</taxon>
        <taxon>Pentapetalae</taxon>
        <taxon>rosids</taxon>
        <taxon>fabids</taxon>
        <taxon>Fagales</taxon>
        <taxon>Fagaceae</taxon>
        <taxon>Castanea</taxon>
    </lineage>
</organism>
<protein>
    <submittedName>
        <fullName evidence="1">Uncharacterized protein</fullName>
    </submittedName>
</protein>
<reference evidence="1" key="1">
    <citation type="submission" date="2020-03" db="EMBL/GenBank/DDBJ databases">
        <title>Castanea mollissima Vanexum genome sequencing.</title>
        <authorList>
            <person name="Staton M."/>
        </authorList>
    </citation>
    <scope>NUCLEOTIDE SEQUENCE</scope>
    <source>
        <tissue evidence="1">Leaf</tissue>
    </source>
</reference>
<dbReference type="OrthoDB" id="10455851at2759"/>
<evidence type="ECO:0000313" key="2">
    <source>
        <dbReference type="Proteomes" id="UP000737018"/>
    </source>
</evidence>
<proteinExistence type="predicted"/>
<gene>
    <name evidence="1" type="ORF">CMV_018716</name>
</gene>
<name>A0A8J4QR80_9ROSI</name>
<sequence>MLKSAAIANGFLQIWKKGGVRKVGQVAEKATTPSREAKADINHANKGMKNVTATVEVKFGETFNAPEISKLKPTNLLNGDLNRNKGDLIEKLIKEIDKELNGIDISGSKRKST</sequence>
<dbReference type="EMBL" id="JRKL02003185">
    <property type="protein sequence ID" value="KAF3956137.1"/>
    <property type="molecule type" value="Genomic_DNA"/>
</dbReference>
<dbReference type="Proteomes" id="UP000737018">
    <property type="component" value="Unassembled WGS sequence"/>
</dbReference>
<keyword evidence="2" id="KW-1185">Reference proteome</keyword>